<proteinExistence type="inferred from homology"/>
<comment type="caution">
    <text evidence="9">The sequence shown here is derived from an EMBL/GenBank/DDBJ whole genome shotgun (WGS) entry which is preliminary data.</text>
</comment>
<evidence type="ECO:0000256" key="8">
    <source>
        <dbReference type="SAM" id="Phobius"/>
    </source>
</evidence>
<feature type="transmembrane region" description="Helical" evidence="8">
    <location>
        <begin position="46"/>
        <end position="66"/>
    </location>
</feature>
<dbReference type="RefSeq" id="WP_274144165.1">
    <property type="nucleotide sequence ID" value="NZ_JAJUBB010000018.1"/>
</dbReference>
<evidence type="ECO:0000313" key="9">
    <source>
        <dbReference type="EMBL" id="MDD1783371.1"/>
    </source>
</evidence>
<keyword evidence="2" id="KW-1003">Cell membrane</keyword>
<dbReference type="EMBL" id="JAJUBB010000018">
    <property type="protein sequence ID" value="MDD1783371.1"/>
    <property type="molecule type" value="Genomic_DNA"/>
</dbReference>
<organism evidence="9 10">
    <name type="scientific">Enterovibrio qingdaonensis</name>
    <dbReference type="NCBI Taxonomy" id="2899818"/>
    <lineage>
        <taxon>Bacteria</taxon>
        <taxon>Pseudomonadati</taxon>
        <taxon>Pseudomonadota</taxon>
        <taxon>Gammaproteobacteria</taxon>
        <taxon>Vibrionales</taxon>
        <taxon>Vibrionaceae</taxon>
        <taxon>Enterovibrio</taxon>
    </lineage>
</organism>
<evidence type="ECO:0000256" key="1">
    <source>
        <dbReference type="ARBA" id="ARBA00004651"/>
    </source>
</evidence>
<comment type="subcellular location">
    <subcellularLocation>
        <location evidence="1">Cell membrane</location>
        <topology evidence="1">Multi-pass membrane protein</topology>
    </subcellularLocation>
</comment>
<reference evidence="9" key="1">
    <citation type="submission" date="2021-12" db="EMBL/GenBank/DDBJ databases">
        <title>Enterovibrio ZSDZ35 sp. nov. and Enterovibrio ZSDZ42 sp. nov., isolated from coastal seawater in Qingdao.</title>
        <authorList>
            <person name="Zhang P."/>
        </authorList>
    </citation>
    <scope>NUCLEOTIDE SEQUENCE</scope>
    <source>
        <strain evidence="9">ZSDZ35</strain>
    </source>
</reference>
<accession>A0ABT5QQV2</accession>
<evidence type="ECO:0000313" key="10">
    <source>
        <dbReference type="Proteomes" id="UP001149821"/>
    </source>
</evidence>
<comment type="similarity">
    <text evidence="7">Belongs to the glycosyltransferase 87 family.</text>
</comment>
<evidence type="ECO:0000256" key="6">
    <source>
        <dbReference type="ARBA" id="ARBA00023136"/>
    </source>
</evidence>
<keyword evidence="10" id="KW-1185">Reference proteome</keyword>
<evidence type="ECO:0000256" key="2">
    <source>
        <dbReference type="ARBA" id="ARBA00022475"/>
    </source>
</evidence>
<name>A0ABT5QQV2_9GAMM</name>
<evidence type="ECO:0000256" key="4">
    <source>
        <dbReference type="ARBA" id="ARBA00022692"/>
    </source>
</evidence>
<evidence type="ECO:0000256" key="3">
    <source>
        <dbReference type="ARBA" id="ARBA00022679"/>
    </source>
</evidence>
<evidence type="ECO:0000256" key="7">
    <source>
        <dbReference type="ARBA" id="ARBA00024033"/>
    </source>
</evidence>
<dbReference type="InterPro" id="IPR018584">
    <property type="entry name" value="GT87"/>
</dbReference>
<feature type="transmembrane region" description="Helical" evidence="8">
    <location>
        <begin position="201"/>
        <end position="217"/>
    </location>
</feature>
<feature type="transmembrane region" description="Helical" evidence="8">
    <location>
        <begin position="331"/>
        <end position="349"/>
    </location>
</feature>
<feature type="transmembrane region" description="Helical" evidence="8">
    <location>
        <begin position="250"/>
        <end position="275"/>
    </location>
</feature>
<feature type="transmembrane region" description="Helical" evidence="8">
    <location>
        <begin position="282"/>
        <end position="301"/>
    </location>
</feature>
<dbReference type="Proteomes" id="UP001149821">
    <property type="component" value="Unassembled WGS sequence"/>
</dbReference>
<evidence type="ECO:0000256" key="5">
    <source>
        <dbReference type="ARBA" id="ARBA00022989"/>
    </source>
</evidence>
<feature type="transmembrane region" description="Helical" evidence="8">
    <location>
        <begin position="20"/>
        <end position="40"/>
    </location>
</feature>
<feature type="transmembrane region" description="Helical" evidence="8">
    <location>
        <begin position="177"/>
        <end position="195"/>
    </location>
</feature>
<keyword evidence="3" id="KW-0808">Transferase</keyword>
<keyword evidence="5 8" id="KW-1133">Transmembrane helix</keyword>
<sequence>MRAEYTSLKIGIPKYARCWAISVASFLGTLLLLFCVYAVFQHYDWGHPIIKLLCFTALFALTALMYTHKSQRDGVGSLTLKIEAMFALVLLSVIVVNMLSTYLPYVTAGPTVDIGYTTQRAAEILLLQGQNPYLDQTINIRPELAPEHRGFHYGPGMIIGYALSAFLPDLGYKLTSLFYLAVTAIALCMLISHTLKSKGKWEVYCACLVAMLLFFMPERLWYEVLKVGANDIFPVALLLVGLVFVQREKWLIAGFLMGLSFAAKFSPAAFLLAMFLRTGINLNFLIGCVLGASPLLAMMAWDYHGLVENVFILRFTLHYDATSLYSVTPEAFHMLFPLTQLGALVYLIRRNMKKSLTIEDVIVCFTLLLIVVEVTFKEIHANHLIWFYPLIAFIATLYRHKVFPKRP</sequence>
<gene>
    <name evidence="9" type="ORF">LRP49_19555</name>
</gene>
<keyword evidence="6 8" id="KW-0472">Membrane</keyword>
<keyword evidence="4 8" id="KW-0812">Transmembrane</keyword>
<feature type="transmembrane region" description="Helical" evidence="8">
    <location>
        <begin position="78"/>
        <end position="99"/>
    </location>
</feature>
<dbReference type="Pfam" id="PF09594">
    <property type="entry name" value="GT87"/>
    <property type="match status" value="1"/>
</dbReference>
<feature type="transmembrane region" description="Helical" evidence="8">
    <location>
        <begin position="356"/>
        <end position="374"/>
    </location>
</feature>
<feature type="transmembrane region" description="Helical" evidence="8">
    <location>
        <begin position="380"/>
        <end position="398"/>
    </location>
</feature>
<protein>
    <submittedName>
        <fullName evidence="9">DUF2029 domain-containing protein</fullName>
    </submittedName>
</protein>